<evidence type="ECO:0000256" key="1">
    <source>
        <dbReference type="SAM" id="Coils"/>
    </source>
</evidence>
<organism evidence="2">
    <name type="scientific">Graphocephala atropunctata</name>
    <dbReference type="NCBI Taxonomy" id="36148"/>
    <lineage>
        <taxon>Eukaryota</taxon>
        <taxon>Metazoa</taxon>
        <taxon>Ecdysozoa</taxon>
        <taxon>Arthropoda</taxon>
        <taxon>Hexapoda</taxon>
        <taxon>Insecta</taxon>
        <taxon>Pterygota</taxon>
        <taxon>Neoptera</taxon>
        <taxon>Paraneoptera</taxon>
        <taxon>Hemiptera</taxon>
        <taxon>Auchenorrhyncha</taxon>
        <taxon>Membracoidea</taxon>
        <taxon>Cicadellidae</taxon>
        <taxon>Cicadellinae</taxon>
        <taxon>Cicadellini</taxon>
        <taxon>Graphocephala</taxon>
    </lineage>
</organism>
<keyword evidence="1" id="KW-0175">Coiled coil</keyword>
<feature type="coiled-coil region" evidence="1">
    <location>
        <begin position="33"/>
        <end position="81"/>
    </location>
</feature>
<protein>
    <submittedName>
        <fullName evidence="2">Uncharacterized protein</fullName>
    </submittedName>
</protein>
<dbReference type="AlphaFoldDB" id="A0A1B6M4N0"/>
<reference evidence="2" key="1">
    <citation type="submission" date="2015-11" db="EMBL/GenBank/DDBJ databases">
        <title>De novo transcriptome assembly of four potential Pierce s Disease insect vectors from Arizona vineyards.</title>
        <authorList>
            <person name="Tassone E.E."/>
        </authorList>
    </citation>
    <scope>NUCLEOTIDE SEQUENCE</scope>
</reference>
<dbReference type="EMBL" id="GEBQ01009113">
    <property type="protein sequence ID" value="JAT30864.1"/>
    <property type="molecule type" value="Transcribed_RNA"/>
</dbReference>
<sequence length="125" mass="14008">PTEDAPSDLTSNEDQEISSLGISKAILEKVNCLVNMKAQLDSIEKSMSFLAEKYDQILEEVRSLREENSKLHAEVAILKKKEETNKVTIEELSVNLAEMDQYGRRCNLEIHGLKVDGDNNSTIKG</sequence>
<name>A0A1B6M4N0_9HEMI</name>
<proteinExistence type="predicted"/>
<accession>A0A1B6M4N0</accession>
<feature type="non-terminal residue" evidence="2">
    <location>
        <position position="1"/>
    </location>
</feature>
<evidence type="ECO:0000313" key="2">
    <source>
        <dbReference type="EMBL" id="JAT30864.1"/>
    </source>
</evidence>
<gene>
    <name evidence="2" type="ORF">g.36594</name>
</gene>